<sequence>MKPQEKYRMYALVVGANFESITYIIAAWFAGDWLDENYPRDFTWSIVTYLLGLILIIRSWYVMFRIMIRAQNRDKNEGSGS</sequence>
<dbReference type="EMBL" id="FWZT01000001">
    <property type="protein sequence ID" value="SME91244.1"/>
    <property type="molecule type" value="Genomic_DNA"/>
</dbReference>
<protein>
    <recommendedName>
        <fullName evidence="4">F0F1-ATPase subunit Ca2+/Mg2+ transporter</fullName>
    </recommendedName>
</protein>
<proteinExistence type="predicted"/>
<keyword evidence="1" id="KW-0812">Transmembrane</keyword>
<evidence type="ECO:0000313" key="2">
    <source>
        <dbReference type="EMBL" id="SME91244.1"/>
    </source>
</evidence>
<name>A0A1Y6B4B8_9BACT</name>
<gene>
    <name evidence="2" type="ORF">SAMN06296036_101436</name>
</gene>
<reference evidence="3" key="1">
    <citation type="submission" date="2017-04" db="EMBL/GenBank/DDBJ databases">
        <authorList>
            <person name="Varghese N."/>
            <person name="Submissions S."/>
        </authorList>
    </citation>
    <scope>NUCLEOTIDE SEQUENCE [LARGE SCALE GENOMIC DNA]</scope>
    <source>
        <strain evidence="3">RKEM611</strain>
    </source>
</reference>
<accession>A0A1Y6B4B8</accession>
<dbReference type="RefSeq" id="WP_143478094.1">
    <property type="nucleotide sequence ID" value="NZ_FWZT01000001.1"/>
</dbReference>
<evidence type="ECO:0008006" key="4">
    <source>
        <dbReference type="Google" id="ProtNLM"/>
    </source>
</evidence>
<evidence type="ECO:0000256" key="1">
    <source>
        <dbReference type="SAM" id="Phobius"/>
    </source>
</evidence>
<dbReference type="AlphaFoldDB" id="A0A1Y6B4B8"/>
<keyword evidence="1" id="KW-1133">Transmembrane helix</keyword>
<keyword evidence="3" id="KW-1185">Reference proteome</keyword>
<organism evidence="2 3">
    <name type="scientific">Pseudobacteriovorax antillogorgiicola</name>
    <dbReference type="NCBI Taxonomy" id="1513793"/>
    <lineage>
        <taxon>Bacteria</taxon>
        <taxon>Pseudomonadati</taxon>
        <taxon>Bdellovibrionota</taxon>
        <taxon>Oligoflexia</taxon>
        <taxon>Oligoflexales</taxon>
        <taxon>Pseudobacteriovoracaceae</taxon>
        <taxon>Pseudobacteriovorax</taxon>
    </lineage>
</organism>
<feature type="transmembrane region" description="Helical" evidence="1">
    <location>
        <begin position="7"/>
        <end position="30"/>
    </location>
</feature>
<feature type="transmembrane region" description="Helical" evidence="1">
    <location>
        <begin position="42"/>
        <end position="63"/>
    </location>
</feature>
<dbReference type="STRING" id="1513793.SAMN06296036_101436"/>
<keyword evidence="1" id="KW-0472">Membrane</keyword>
<evidence type="ECO:0000313" key="3">
    <source>
        <dbReference type="Proteomes" id="UP000192907"/>
    </source>
</evidence>
<dbReference type="Proteomes" id="UP000192907">
    <property type="component" value="Unassembled WGS sequence"/>
</dbReference>